<protein>
    <recommendedName>
        <fullName evidence="9">Ribonuclease J</fullName>
        <shortName evidence="9">RNase J</shortName>
        <ecNumber evidence="9">3.1.-.-</ecNumber>
    </recommendedName>
</protein>
<sequence length="616" mass="67924">MIWTHRQHPTSSACESRTGGSACGTKRRLRITDITRKHRRKRRHTMSVFEANLPLPPRLKKDTLRVVPLGGLGEVGRNMTVYEINGKLLIVDCGVLFPEESQPGVDLILPDFSYIVDRLDDVVAMVLTHGHEDHIGAVPYLLRRRPDIPLVGSELTLALVEAKLAEHRIKPYTLAVKEHQVERFGPFECEFVAVNHSIPDALAVYIRTKAGKVLHTGDFKMDQLPLDGRLTDLRHFARLGEEGVDLFLPDSTNAEVPGFTPTEKHIGPVLSNVFRDARGRIIVASFSSHVHRVQQVLDAAAERGRKVVLVGRSMVRNMTIAEKLGYLKVPANVLVDLKKVDDYRPDQIVMMCTGSQGEPMAALSRMANGDHKIQIEPGDTVVLASSLIPGNETSVFRIINALMKLGANVVHKGNAKVHVSGHAAAGELLYCYNILKPKNVMPVHGEVRHLIASGDLAMETGVPKKNVLLCESGTVVDLRDGVASVVGEVPCEYLYVDGRSVGEVTESDLKDRRILGEEGFVSIVTVVDRATKRVVTGPDIHARGIAEDDSVFDEIVPKITAALEDALHRAPEKVHTVQQLQQIVRRTIGAWISRRLRRKPMIVPVVVENTSKAAKN</sequence>
<organism evidence="15 16">
    <name type="scientific">Rothia mucilaginosa (strain DY-18)</name>
    <name type="common">Stomatococcus mucilaginosus</name>
    <dbReference type="NCBI Taxonomy" id="680646"/>
    <lineage>
        <taxon>Bacteria</taxon>
        <taxon>Bacillati</taxon>
        <taxon>Actinomycetota</taxon>
        <taxon>Actinomycetes</taxon>
        <taxon>Micrococcales</taxon>
        <taxon>Micrococcaceae</taxon>
        <taxon>Rothia</taxon>
    </lineage>
</organism>
<keyword evidence="6 12" id="KW-0862">Zinc</keyword>
<evidence type="ECO:0000256" key="4">
    <source>
        <dbReference type="ARBA" id="ARBA00022759"/>
    </source>
</evidence>
<feature type="binding site" evidence="12">
    <location>
        <position position="196"/>
    </location>
    <ligand>
        <name>Zn(2+)</name>
        <dbReference type="ChEBI" id="CHEBI:29105"/>
        <label>1</label>
        <note>catalytic</note>
    </ligand>
</feature>
<dbReference type="STRING" id="680646.RMDY18_14600"/>
<feature type="compositionally biased region" description="Polar residues" evidence="13">
    <location>
        <begin position="9"/>
        <end position="19"/>
    </location>
</feature>
<dbReference type="InterPro" id="IPR030854">
    <property type="entry name" value="RNase_J_bac"/>
</dbReference>
<comment type="subcellular location">
    <subcellularLocation>
        <location evidence="9">Cytoplasm</location>
    </subcellularLocation>
</comment>
<feature type="domain" description="Metallo-beta-lactamase" evidence="14">
    <location>
        <begin position="76"/>
        <end position="270"/>
    </location>
</feature>
<dbReference type="PANTHER" id="PTHR43694">
    <property type="entry name" value="RIBONUCLEASE J"/>
    <property type="match status" value="1"/>
</dbReference>
<keyword evidence="12" id="KW-0106">Calcium</keyword>
<evidence type="ECO:0000313" key="16">
    <source>
        <dbReference type="Proteomes" id="UP000001883"/>
    </source>
</evidence>
<dbReference type="SUPFAM" id="SSF56281">
    <property type="entry name" value="Metallo-hydrolase/oxidoreductase"/>
    <property type="match status" value="1"/>
</dbReference>
<dbReference type="GO" id="GO:0008270">
    <property type="term" value="F:zinc ion binding"/>
    <property type="evidence" value="ECO:0007669"/>
    <property type="project" value="InterPro"/>
</dbReference>
<reference evidence="15 16" key="2">
    <citation type="journal article" date="2010" name="J Osaka Dent Univ">
        <title>Isolation and identification of Rothia mucilaginosa from persistent apical periodontitis lesions.</title>
        <authorList>
            <person name="Yamane K."/>
            <person name="Yoshida M."/>
            <person name="Fujihira T."/>
            <person name="Baba T."/>
            <person name="Tsuji N."/>
            <person name="Hayashi H."/>
            <person name="Sugimori C."/>
            <person name="Yamanaka T."/>
            <person name="Mashimo C."/>
            <person name="Nambu T."/>
            <person name="Kawai H."/>
            <person name="Fukushima H."/>
        </authorList>
    </citation>
    <scope>NUCLEOTIDE SEQUENCE [LARGE SCALE GENOMIC DNA]</scope>
    <source>
        <strain evidence="15 16">DY-18</strain>
    </source>
</reference>
<keyword evidence="1 9" id="KW-0963">Cytoplasm</keyword>
<evidence type="ECO:0000313" key="15">
    <source>
        <dbReference type="EMBL" id="BAI65292.1"/>
    </source>
</evidence>
<feature type="active site" description="Proton acceptor" evidence="10">
    <location>
        <position position="422"/>
    </location>
</feature>
<dbReference type="KEGG" id="rmu:RMDY18_14600"/>
<dbReference type="Gene3D" id="3.60.15.10">
    <property type="entry name" value="Ribonuclease Z/Hydroxyacylglutathione hydrolase-like"/>
    <property type="match status" value="1"/>
</dbReference>
<keyword evidence="7 9" id="KW-0269">Exonuclease</keyword>
<dbReference type="InterPro" id="IPR011108">
    <property type="entry name" value="RMMBL"/>
</dbReference>
<comment type="subunit">
    <text evidence="9">Homodimer, may be a subunit of the RNA degradosome.</text>
</comment>
<dbReference type="InterPro" id="IPR004613">
    <property type="entry name" value="RNase_J"/>
</dbReference>
<dbReference type="GO" id="GO:0006364">
    <property type="term" value="P:rRNA processing"/>
    <property type="evidence" value="ECO:0007669"/>
    <property type="project" value="UniProtKB-UniRule"/>
</dbReference>
<dbReference type="PANTHER" id="PTHR43694:SF1">
    <property type="entry name" value="RIBONUCLEASE J"/>
    <property type="match status" value="1"/>
</dbReference>
<evidence type="ECO:0000256" key="10">
    <source>
        <dbReference type="PIRSR" id="PIRSR004803-1"/>
    </source>
</evidence>
<dbReference type="Pfam" id="PF00753">
    <property type="entry name" value="Lactamase_B"/>
    <property type="match status" value="1"/>
</dbReference>
<dbReference type="Pfam" id="PF22505">
    <property type="entry name" value="RNase_J_b_CASP"/>
    <property type="match status" value="1"/>
</dbReference>
<keyword evidence="5 9" id="KW-0378">Hydrolase</keyword>
<feature type="binding site" evidence="12">
    <location>
        <position position="218"/>
    </location>
    <ligand>
        <name>Zn(2+)</name>
        <dbReference type="ChEBI" id="CHEBI:29105"/>
        <label>1</label>
        <note>catalytic</note>
    </ligand>
</feature>
<feature type="region of interest" description="Disordered" evidence="13">
    <location>
        <begin position="1"/>
        <end position="21"/>
    </location>
</feature>
<evidence type="ECO:0000256" key="5">
    <source>
        <dbReference type="ARBA" id="ARBA00022801"/>
    </source>
</evidence>
<dbReference type="GO" id="GO:0003723">
    <property type="term" value="F:RNA binding"/>
    <property type="evidence" value="ECO:0007669"/>
    <property type="project" value="UniProtKB-UniRule"/>
</dbReference>
<keyword evidence="16" id="KW-1185">Reference proteome</keyword>
<feature type="binding site" evidence="12">
    <location>
        <position position="106"/>
    </location>
    <ligand>
        <name>Ca(2+)</name>
        <dbReference type="ChEBI" id="CHEBI:29108"/>
    </ligand>
</feature>
<evidence type="ECO:0000256" key="6">
    <source>
        <dbReference type="ARBA" id="ARBA00022833"/>
    </source>
</evidence>
<feature type="binding site" evidence="9 11">
    <location>
        <begin position="418"/>
        <end position="422"/>
    </location>
    <ligand>
        <name>substrate</name>
    </ligand>
</feature>
<evidence type="ECO:0000259" key="14">
    <source>
        <dbReference type="SMART" id="SM00849"/>
    </source>
</evidence>
<keyword evidence="3 12" id="KW-0479">Metal-binding</keyword>
<dbReference type="CDD" id="cd07714">
    <property type="entry name" value="RNaseJ_MBL-fold"/>
    <property type="match status" value="1"/>
</dbReference>
<feature type="binding site" evidence="12">
    <location>
        <position position="104"/>
    </location>
    <ligand>
        <name>Ca(2+)</name>
        <dbReference type="ChEBI" id="CHEBI:29108"/>
    </ligand>
</feature>
<feature type="binding site" evidence="12">
    <location>
        <position position="444"/>
    </location>
    <ligand>
        <name>Zn(2+)</name>
        <dbReference type="ChEBI" id="CHEBI:29105"/>
        <label>1</label>
        <note>catalytic</note>
    </ligand>
</feature>
<feature type="active site" description="Proton donor" evidence="10">
    <location>
        <position position="250"/>
    </location>
</feature>
<dbReference type="NCBIfam" id="TIGR00649">
    <property type="entry name" value="MG423"/>
    <property type="match status" value="1"/>
</dbReference>
<comment type="cofactor">
    <cofactor evidence="12">
        <name>Ca(2+)</name>
        <dbReference type="ChEBI" id="CHEBI:29108"/>
    </cofactor>
    <text evidence="12">Binds 1 Ca(2+) cation per subunit. Seen in 1 crystal structure, it is not clear if it is physiologically important.</text>
</comment>
<comment type="function">
    <text evidence="9">An RNase that has 5'-3' exonuclease and possibly endonuclease activity. Involved in maturation of rRNA and in some organisms also mRNA maturation and/or decay.</text>
</comment>
<dbReference type="PIRSF" id="PIRSF004803">
    <property type="entry name" value="RnjA"/>
    <property type="match status" value="1"/>
</dbReference>
<evidence type="ECO:0000256" key="11">
    <source>
        <dbReference type="PIRSR" id="PIRSR004803-2"/>
    </source>
</evidence>
<dbReference type="AlphaFoldDB" id="D2NNS4"/>
<evidence type="ECO:0000256" key="2">
    <source>
        <dbReference type="ARBA" id="ARBA00022722"/>
    </source>
</evidence>
<gene>
    <name evidence="9" type="primary">rnj</name>
    <name evidence="15" type="ordered locus">RMDY18_14600</name>
</gene>
<evidence type="ECO:0000256" key="3">
    <source>
        <dbReference type="ARBA" id="ARBA00022723"/>
    </source>
</evidence>
<dbReference type="Pfam" id="PF07521">
    <property type="entry name" value="RMMBL"/>
    <property type="match status" value="1"/>
</dbReference>
<feature type="binding site" evidence="12">
    <location>
        <position position="497"/>
    </location>
    <ligand>
        <name>Ca(2+)</name>
        <dbReference type="ChEBI" id="CHEBI:29108"/>
    </ligand>
</feature>
<dbReference type="GO" id="GO:0004534">
    <property type="term" value="F:5'-3' RNA exonuclease activity"/>
    <property type="evidence" value="ECO:0007669"/>
    <property type="project" value="UniProtKB-UniRule"/>
</dbReference>
<dbReference type="InterPro" id="IPR036866">
    <property type="entry name" value="RibonucZ/Hydroxyglut_hydro"/>
</dbReference>
<evidence type="ECO:0000256" key="12">
    <source>
        <dbReference type="PIRSR" id="PIRSR004803-3"/>
    </source>
</evidence>
<dbReference type="HOGENOM" id="CLU_008727_3_1_11"/>
<dbReference type="Gene3D" id="3.40.50.10710">
    <property type="entry name" value="Metallo-hydrolase/oxidoreductase"/>
    <property type="match status" value="1"/>
</dbReference>
<dbReference type="Pfam" id="PF17770">
    <property type="entry name" value="RNase_J_C"/>
    <property type="match status" value="1"/>
</dbReference>
<evidence type="ECO:0000256" key="7">
    <source>
        <dbReference type="ARBA" id="ARBA00022839"/>
    </source>
</evidence>
<dbReference type="Gene3D" id="3.10.20.580">
    <property type="match status" value="1"/>
</dbReference>
<keyword evidence="9" id="KW-0698">rRNA processing</keyword>
<feature type="binding site" evidence="12">
    <location>
        <position position="134"/>
    </location>
    <ligand>
        <name>Zn(2+)</name>
        <dbReference type="ChEBI" id="CHEBI:29105"/>
        <label>1</label>
        <note>catalytic</note>
    </ligand>
</feature>
<accession>D2NNS4</accession>
<dbReference type="SMART" id="SM00849">
    <property type="entry name" value="Lactamase_B"/>
    <property type="match status" value="1"/>
</dbReference>
<evidence type="ECO:0000256" key="1">
    <source>
        <dbReference type="ARBA" id="ARBA00022490"/>
    </source>
</evidence>
<evidence type="ECO:0000256" key="8">
    <source>
        <dbReference type="ARBA" id="ARBA00022884"/>
    </source>
</evidence>
<dbReference type="InterPro" id="IPR001279">
    <property type="entry name" value="Metallo-B-lactamas"/>
</dbReference>
<reference evidence="15 16" key="3">
    <citation type="journal article" date="2010" name="Sequencing">
        <title>Complete Genome Sequence of Rothia mucilaginosa DY-18: A Clinical Isolate with Dense Meshwork-Like Structures from a Persistent Apical Periodontitis Lesion.</title>
        <authorList>
            <person name="Yamane K."/>
            <person name="Nambu T."/>
            <person name="Yamanaka T."/>
            <person name="Mashimo C."/>
            <person name="Sugimori C."/>
            <person name="Leung K.-P."/>
            <person name="Fukushima H."/>
        </authorList>
    </citation>
    <scope>NUCLEOTIDE SEQUENCE [LARGE SCALE GENOMIC DNA]</scope>
    <source>
        <strain evidence="15 16">DY-18</strain>
    </source>
</reference>
<name>D2NNS4_ROTMD</name>
<reference evidence="16" key="1">
    <citation type="submission" date="2009-07" db="EMBL/GenBank/DDBJ databases">
        <title>Complete genome sequence of Rothia mucilaginosa DJ.</title>
        <authorList>
            <person name="Yamane K."/>
            <person name="Nambu T."/>
            <person name="Mashimo C."/>
            <person name="Sugimori C."/>
            <person name="Yamanaka T."/>
            <person name="Leung K."/>
            <person name="Fukushima H."/>
        </authorList>
    </citation>
    <scope>NUCLEOTIDE SEQUENCE [LARGE SCALE GENOMIC DNA]</scope>
    <source>
        <strain evidence="16">DY-18</strain>
    </source>
</reference>
<keyword evidence="8 9" id="KW-0694">RNA-binding</keyword>
<proteinExistence type="inferred from homology"/>
<dbReference type="InterPro" id="IPR042173">
    <property type="entry name" value="RNase_J_2"/>
</dbReference>
<dbReference type="HAMAP" id="MF_01491">
    <property type="entry name" value="RNase_J_bact"/>
    <property type="match status" value="1"/>
</dbReference>
<feature type="binding site" evidence="12">
    <location>
        <position position="129"/>
    </location>
    <ligand>
        <name>Zn(2+)</name>
        <dbReference type="ChEBI" id="CHEBI:29105"/>
        <label>1</label>
        <note>catalytic</note>
    </ligand>
</feature>
<dbReference type="InterPro" id="IPR055132">
    <property type="entry name" value="RNase_J_b_CASP"/>
</dbReference>
<keyword evidence="2 9" id="KW-0540">Nuclease</keyword>
<dbReference type="EMBL" id="AP011540">
    <property type="protein sequence ID" value="BAI65292.1"/>
    <property type="molecule type" value="Genomic_DNA"/>
</dbReference>
<dbReference type="GO" id="GO:0005737">
    <property type="term" value="C:cytoplasm"/>
    <property type="evidence" value="ECO:0007669"/>
    <property type="project" value="UniProtKB-SubCell"/>
</dbReference>
<dbReference type="eggNOG" id="COG0595">
    <property type="taxonomic scope" value="Bacteria"/>
</dbReference>
<feature type="binding site" evidence="11">
    <location>
        <begin position="287"/>
        <end position="289"/>
    </location>
    <ligand>
        <name>substrate</name>
    </ligand>
</feature>
<evidence type="ECO:0000256" key="13">
    <source>
        <dbReference type="SAM" id="MobiDB-lite"/>
    </source>
</evidence>
<feature type="binding site" evidence="12">
    <location>
        <position position="131"/>
    </location>
    <ligand>
        <name>Zn(2+)</name>
        <dbReference type="ChEBI" id="CHEBI:29105"/>
        <label>1</label>
        <note>catalytic</note>
    </ligand>
</feature>
<dbReference type="GO" id="GO:0004521">
    <property type="term" value="F:RNA endonuclease activity"/>
    <property type="evidence" value="ECO:0007669"/>
    <property type="project" value="UniProtKB-UniRule"/>
</dbReference>
<dbReference type="InterPro" id="IPR041636">
    <property type="entry name" value="RNase_J_C"/>
</dbReference>
<evidence type="ECO:0000256" key="9">
    <source>
        <dbReference type="HAMAP-Rule" id="MF_01491"/>
    </source>
</evidence>
<comment type="cofactor">
    <cofactor evidence="12">
        <name>Zn(2+)</name>
        <dbReference type="ChEBI" id="CHEBI:29105"/>
    </cofactor>
    <text evidence="12">Binds 2 Zn(2+) ions per subunit. It is not clear if Zn(2+) or Mg(2+) is physiologically important.</text>
</comment>
<keyword evidence="4 9" id="KW-0255">Endonuclease</keyword>
<feature type="binding site" evidence="12">
    <location>
        <position position="133"/>
    </location>
    <ligand>
        <name>Zn(2+)</name>
        <dbReference type="ChEBI" id="CHEBI:29105"/>
        <label>1</label>
        <note>catalytic</note>
    </ligand>
</feature>
<dbReference type="EC" id="3.1.-.-" evidence="9"/>
<dbReference type="Proteomes" id="UP000001883">
    <property type="component" value="Chromosome"/>
</dbReference>
<comment type="similarity">
    <text evidence="9">Belongs to the metallo-beta-lactamase superfamily. RNA-metabolizing metallo-beta-lactamase-like family. Bacterial RNase J subfamily.</text>
</comment>